<proteinExistence type="predicted"/>
<comment type="caution">
    <text evidence="2">The sequence shown here is derived from an EMBL/GenBank/DDBJ whole genome shotgun (WGS) entry which is preliminary data.</text>
</comment>
<dbReference type="OrthoDB" id="72819at2759"/>
<accession>A0A835QFA1</accession>
<dbReference type="PANTHER" id="PTHR14942">
    <property type="entry name" value="U11/U12 SMALL NUCLEAR RIBONUCLEOPROTEIN 25 KDA PROTEIN"/>
    <property type="match status" value="1"/>
</dbReference>
<gene>
    <name evidence="2" type="ORF">HPP92_016692</name>
</gene>
<dbReference type="SUPFAM" id="SSF54236">
    <property type="entry name" value="Ubiquitin-like"/>
    <property type="match status" value="1"/>
</dbReference>
<dbReference type="Proteomes" id="UP000639772">
    <property type="component" value="Unassembled WGS sequence"/>
</dbReference>
<evidence type="ECO:0000313" key="3">
    <source>
        <dbReference type="Proteomes" id="UP000639772"/>
    </source>
</evidence>
<reference evidence="2 3" key="1">
    <citation type="journal article" date="2020" name="Nat. Food">
        <title>A phased Vanilla planifolia genome enables genetic improvement of flavour and production.</title>
        <authorList>
            <person name="Hasing T."/>
            <person name="Tang H."/>
            <person name="Brym M."/>
            <person name="Khazi F."/>
            <person name="Huang T."/>
            <person name="Chambers A.H."/>
        </authorList>
    </citation>
    <scope>NUCLEOTIDE SEQUENCE [LARGE SCALE GENOMIC DNA]</scope>
    <source>
        <tissue evidence="2">Leaf</tissue>
    </source>
</reference>
<sequence length="230" mass="26679">MPKIVDQEEEQGWRRSFCLSPSPSGSSIVFCSPRSSFSYRRLPVHLAKLTIIKLDASSFDVHVARTASVRELKIAVEDVFTQSKKDGPREAISWMHVWSHFCLSYRGLKLIEEKALLKNFGIKDGDQLHFIRHRSISYTPLRHRQRLHPAKTELRRKSWSGPEHLDLEFEDSTSDKIRNGVLTTVIDDGEDEHLVVVDQQYPFKLTQYLKGWLCYSVPKDACRRARLLEQ</sequence>
<organism evidence="2 3">
    <name type="scientific">Vanilla planifolia</name>
    <name type="common">Vanilla</name>
    <dbReference type="NCBI Taxonomy" id="51239"/>
    <lineage>
        <taxon>Eukaryota</taxon>
        <taxon>Viridiplantae</taxon>
        <taxon>Streptophyta</taxon>
        <taxon>Embryophyta</taxon>
        <taxon>Tracheophyta</taxon>
        <taxon>Spermatophyta</taxon>
        <taxon>Magnoliopsida</taxon>
        <taxon>Liliopsida</taxon>
        <taxon>Asparagales</taxon>
        <taxon>Orchidaceae</taxon>
        <taxon>Vanilloideae</taxon>
        <taxon>Vanilleae</taxon>
        <taxon>Vanilla</taxon>
    </lineage>
</organism>
<dbReference type="Gene3D" id="3.10.20.90">
    <property type="entry name" value="Phosphatidylinositol 3-kinase Catalytic Subunit, Chain A, domain 1"/>
    <property type="match status" value="1"/>
</dbReference>
<dbReference type="InterPro" id="IPR029071">
    <property type="entry name" value="Ubiquitin-like_domsf"/>
</dbReference>
<dbReference type="InterPro" id="IPR039690">
    <property type="entry name" value="SNRNP25"/>
</dbReference>
<feature type="domain" description="SNRNP25 ubiquitin-like" evidence="1">
    <location>
        <begin position="48"/>
        <end position="133"/>
    </location>
</feature>
<dbReference type="CDD" id="cd17058">
    <property type="entry name" value="Ubl_SNRNP25"/>
    <property type="match status" value="1"/>
</dbReference>
<dbReference type="AlphaFoldDB" id="A0A835QFA1"/>
<evidence type="ECO:0000259" key="1">
    <source>
        <dbReference type="Pfam" id="PF18036"/>
    </source>
</evidence>
<dbReference type="EMBL" id="JADCNM010000008">
    <property type="protein sequence ID" value="KAG0472146.1"/>
    <property type="molecule type" value="Genomic_DNA"/>
</dbReference>
<dbReference type="InterPro" id="IPR040610">
    <property type="entry name" value="SNRNP25_ubiquitin"/>
</dbReference>
<protein>
    <recommendedName>
        <fullName evidence="1">SNRNP25 ubiquitin-like domain-containing protein</fullName>
    </recommendedName>
</protein>
<evidence type="ECO:0000313" key="2">
    <source>
        <dbReference type="EMBL" id="KAG0472146.1"/>
    </source>
</evidence>
<dbReference type="PANTHER" id="PTHR14942:SF9">
    <property type="entry name" value="OS02G0188500 PROTEIN"/>
    <property type="match status" value="1"/>
</dbReference>
<dbReference type="Pfam" id="PF18036">
    <property type="entry name" value="Ubiquitin_4"/>
    <property type="match status" value="1"/>
</dbReference>
<dbReference type="GO" id="GO:0000398">
    <property type="term" value="P:mRNA splicing, via spliceosome"/>
    <property type="evidence" value="ECO:0007669"/>
    <property type="project" value="InterPro"/>
</dbReference>
<name>A0A835QFA1_VANPL</name>